<dbReference type="Proteomes" id="UP000217790">
    <property type="component" value="Unassembled WGS sequence"/>
</dbReference>
<sequence>MLVLRKTTANGGHFSSITSEAHIDITLWSSMMVHQMLAVNKIAGLRWYSPLILKPPWQPLPSLPLPIFNDRVHPRLHVDAAPPVSSYDFLPIGPFTNEQELITSFWEKQIQNGPGETAFAVYDKSKSDHVYAGIITYINSSVEDLVTEISFVMILWCKALSYHH</sequence>
<organism evidence="1 2">
    <name type="scientific">Armillaria gallica</name>
    <name type="common">Bulbous honey fungus</name>
    <name type="synonym">Armillaria bulbosa</name>
    <dbReference type="NCBI Taxonomy" id="47427"/>
    <lineage>
        <taxon>Eukaryota</taxon>
        <taxon>Fungi</taxon>
        <taxon>Dikarya</taxon>
        <taxon>Basidiomycota</taxon>
        <taxon>Agaricomycotina</taxon>
        <taxon>Agaricomycetes</taxon>
        <taxon>Agaricomycetidae</taxon>
        <taxon>Agaricales</taxon>
        <taxon>Marasmiineae</taxon>
        <taxon>Physalacriaceae</taxon>
        <taxon>Armillaria</taxon>
    </lineage>
</organism>
<name>A0A2H3CM68_ARMGA</name>
<evidence type="ECO:0000313" key="1">
    <source>
        <dbReference type="EMBL" id="PBK84161.1"/>
    </source>
</evidence>
<proteinExistence type="predicted"/>
<gene>
    <name evidence="1" type="ORF">ARMGADRAFT_1037297</name>
</gene>
<dbReference type="STRING" id="47427.A0A2H3CM68"/>
<protein>
    <submittedName>
        <fullName evidence="1">Uncharacterized protein</fullName>
    </submittedName>
</protein>
<dbReference type="EMBL" id="KZ293700">
    <property type="protein sequence ID" value="PBK84161.1"/>
    <property type="molecule type" value="Genomic_DNA"/>
</dbReference>
<reference evidence="2" key="1">
    <citation type="journal article" date="2017" name="Nat. Ecol. Evol.">
        <title>Genome expansion and lineage-specific genetic innovations in the forest pathogenic fungi Armillaria.</title>
        <authorList>
            <person name="Sipos G."/>
            <person name="Prasanna A.N."/>
            <person name="Walter M.C."/>
            <person name="O'Connor E."/>
            <person name="Balint B."/>
            <person name="Krizsan K."/>
            <person name="Kiss B."/>
            <person name="Hess J."/>
            <person name="Varga T."/>
            <person name="Slot J."/>
            <person name="Riley R."/>
            <person name="Boka B."/>
            <person name="Rigling D."/>
            <person name="Barry K."/>
            <person name="Lee J."/>
            <person name="Mihaltcheva S."/>
            <person name="LaButti K."/>
            <person name="Lipzen A."/>
            <person name="Waldron R."/>
            <person name="Moloney N.M."/>
            <person name="Sperisen C."/>
            <person name="Kredics L."/>
            <person name="Vagvoelgyi C."/>
            <person name="Patrignani A."/>
            <person name="Fitzpatrick D."/>
            <person name="Nagy I."/>
            <person name="Doyle S."/>
            <person name="Anderson J.B."/>
            <person name="Grigoriev I.V."/>
            <person name="Gueldener U."/>
            <person name="Muensterkoetter M."/>
            <person name="Nagy L.G."/>
        </authorList>
    </citation>
    <scope>NUCLEOTIDE SEQUENCE [LARGE SCALE GENOMIC DNA]</scope>
    <source>
        <strain evidence="2">Ar21-2</strain>
    </source>
</reference>
<dbReference type="InParanoid" id="A0A2H3CM68"/>
<dbReference type="OrthoDB" id="41238at2759"/>
<dbReference type="AlphaFoldDB" id="A0A2H3CM68"/>
<keyword evidence="2" id="KW-1185">Reference proteome</keyword>
<accession>A0A2H3CM68</accession>
<evidence type="ECO:0000313" key="2">
    <source>
        <dbReference type="Proteomes" id="UP000217790"/>
    </source>
</evidence>